<evidence type="ECO:0000313" key="1">
    <source>
        <dbReference type="EMBL" id="VUC35013.1"/>
    </source>
</evidence>
<organism evidence="1 2">
    <name type="scientific">Bionectria ochroleuca</name>
    <name type="common">Gliocladium roseum</name>
    <dbReference type="NCBI Taxonomy" id="29856"/>
    <lineage>
        <taxon>Eukaryota</taxon>
        <taxon>Fungi</taxon>
        <taxon>Dikarya</taxon>
        <taxon>Ascomycota</taxon>
        <taxon>Pezizomycotina</taxon>
        <taxon>Sordariomycetes</taxon>
        <taxon>Hypocreomycetidae</taxon>
        <taxon>Hypocreales</taxon>
        <taxon>Bionectriaceae</taxon>
        <taxon>Clonostachys</taxon>
    </lineage>
</organism>
<sequence length="84" mass="10338">MFVSWVRKKFRRWLRARRIHRYDDFVESVIYQREQTDDPVRKSPTKVRFDRATRFVPTSETIYDPREVAMKFAATALPKKPWFK</sequence>
<evidence type="ECO:0000313" key="2">
    <source>
        <dbReference type="Proteomes" id="UP000766486"/>
    </source>
</evidence>
<accession>A0ABY6UXU0</accession>
<reference evidence="1 2" key="1">
    <citation type="submission" date="2019-06" db="EMBL/GenBank/DDBJ databases">
        <authorList>
            <person name="Broberg M."/>
        </authorList>
    </citation>
    <scope>NUCLEOTIDE SEQUENCE [LARGE SCALE GENOMIC DNA]</scope>
</reference>
<comment type="caution">
    <text evidence="1">The sequence shown here is derived from an EMBL/GenBank/DDBJ whole genome shotgun (WGS) entry which is preliminary data.</text>
</comment>
<name>A0ABY6UXU0_BIOOC</name>
<dbReference type="EMBL" id="CABFNS010000901">
    <property type="protein sequence ID" value="VUC35013.1"/>
    <property type="molecule type" value="Genomic_DNA"/>
</dbReference>
<gene>
    <name evidence="1" type="ORF">CLO192961_LOCUS401116</name>
</gene>
<dbReference type="Proteomes" id="UP000766486">
    <property type="component" value="Unassembled WGS sequence"/>
</dbReference>
<keyword evidence="2" id="KW-1185">Reference proteome</keyword>
<proteinExistence type="predicted"/>
<protein>
    <submittedName>
        <fullName evidence="1">Uncharacterized protein</fullName>
    </submittedName>
</protein>